<evidence type="ECO:0000256" key="3">
    <source>
        <dbReference type="SAM" id="MobiDB-lite"/>
    </source>
</evidence>
<dbReference type="Pfam" id="PF00512">
    <property type="entry name" value="HisKA"/>
    <property type="match status" value="1"/>
</dbReference>
<evidence type="ECO:0000313" key="5">
    <source>
        <dbReference type="EMBL" id="NVE94458.1"/>
    </source>
</evidence>
<keyword evidence="5" id="KW-0808">Transferase</keyword>
<organism evidence="5 6">
    <name type="scientific">Altererythrobacter lutimaris</name>
    <dbReference type="NCBI Taxonomy" id="2743979"/>
    <lineage>
        <taxon>Bacteria</taxon>
        <taxon>Pseudomonadati</taxon>
        <taxon>Pseudomonadota</taxon>
        <taxon>Alphaproteobacteria</taxon>
        <taxon>Sphingomonadales</taxon>
        <taxon>Erythrobacteraceae</taxon>
        <taxon>Altererythrobacter</taxon>
    </lineage>
</organism>
<feature type="domain" description="Signal transduction histidine kinase dimerisation/phosphoacceptor" evidence="4">
    <location>
        <begin position="376"/>
        <end position="444"/>
    </location>
</feature>
<name>A0A850HCS3_9SPHN</name>
<keyword evidence="6" id="KW-1185">Reference proteome</keyword>
<evidence type="ECO:0000313" key="6">
    <source>
        <dbReference type="Proteomes" id="UP000546031"/>
    </source>
</evidence>
<accession>A0A850HCS3</accession>
<feature type="region of interest" description="Disordered" evidence="3">
    <location>
        <begin position="144"/>
        <end position="179"/>
    </location>
</feature>
<dbReference type="GO" id="GO:0000155">
    <property type="term" value="F:phosphorelay sensor kinase activity"/>
    <property type="evidence" value="ECO:0007669"/>
    <property type="project" value="InterPro"/>
</dbReference>
<comment type="caution">
    <text evidence="5">The sequence shown here is derived from an EMBL/GenBank/DDBJ whole genome shotgun (WGS) entry which is preliminary data.</text>
</comment>
<dbReference type="Proteomes" id="UP000546031">
    <property type="component" value="Unassembled WGS sequence"/>
</dbReference>
<dbReference type="InterPro" id="IPR003661">
    <property type="entry name" value="HisK_dim/P_dom"/>
</dbReference>
<proteinExistence type="predicted"/>
<dbReference type="Gene3D" id="1.10.287.130">
    <property type="match status" value="1"/>
</dbReference>
<dbReference type="CDD" id="cd00082">
    <property type="entry name" value="HisKA"/>
    <property type="match status" value="1"/>
</dbReference>
<protein>
    <recommendedName>
        <fullName evidence="2">histidine kinase</fullName>
        <ecNumber evidence="2">2.7.13.3</ecNumber>
    </recommendedName>
</protein>
<gene>
    <name evidence="5" type="ORF">HUO12_06055</name>
</gene>
<feature type="region of interest" description="Disordered" evidence="3">
    <location>
        <begin position="594"/>
        <end position="629"/>
    </location>
</feature>
<dbReference type="AlphaFoldDB" id="A0A850HCS3"/>
<feature type="compositionally biased region" description="Acidic residues" evidence="3">
    <location>
        <begin position="155"/>
        <end position="167"/>
    </location>
</feature>
<sequence length="629" mass="68422">MFFDDRLATVLRHRAAGENAARTQFRQLLDLLGNRKYGRDEALIAAAWLRLAALAEQIKPAERVRIISEPGWRFRSPELAAHLAEDEPEVAAAALARADLEENDWEDLIPRLPIRARGFLRLRKDLPERAEAILDALGVSDRGLPLPAEMADANSPEDEPDEAEPAETIDPVAEEHEEPSRVINLDDYLILREDQAITEDEGSGQLPTTEATEPVKELQPKQDKQPSEIAALVDRINRFQRERSGEFEDPDLSPRLPLDDLAEPDDALIAGFGFATDAVGRIEWAEAIAAPMVIGKRLIRQRQLGAPLATDPLSRAFSARQPIETVATSLEGAPAITGDWIVDAEPRFSRVGGRFEGYVGRFRRPADDSATNPAVREGERVRQLLHELRTPVNALQGFAEVIQQQLFGPAPHEYRALAANIAGDAARILSGFDELERLARLESGAQDILSGTCDLASLIARMTTQLQPVLAPRMAGIETAPDFPASLDVAVHKDEAEALVWRILATLSGIAGAGETLKLRLNYAAGQAVFTCDLPDRLKREEDLLASQINPGAKGPRAGLFGAGFSLRLASAEAVAARGELRREDAQLKLVLPLAAREGGGGDQPAAMRGTGSDESEESEPVREAANGR</sequence>
<reference evidence="5 6" key="1">
    <citation type="submission" date="2020-06" db="EMBL/GenBank/DDBJ databases">
        <title>Altererythrobacter lutimaris sp. nov., a marine bacterium isolated from a tidal flat.</title>
        <authorList>
            <person name="Kim D."/>
            <person name="Yoo Y."/>
            <person name="Kim J.-J."/>
        </authorList>
    </citation>
    <scope>NUCLEOTIDE SEQUENCE [LARGE SCALE GENOMIC DNA]</scope>
    <source>
        <strain evidence="5 6">JGD-16</strain>
    </source>
</reference>
<keyword evidence="5" id="KW-0418">Kinase</keyword>
<comment type="catalytic activity">
    <reaction evidence="1">
        <text>ATP + protein L-histidine = ADP + protein N-phospho-L-histidine.</text>
        <dbReference type="EC" id="2.7.13.3"/>
    </reaction>
</comment>
<feature type="compositionally biased region" description="Basic and acidic residues" evidence="3">
    <location>
        <begin position="213"/>
        <end position="226"/>
    </location>
</feature>
<dbReference type="EMBL" id="JABWTA010000001">
    <property type="protein sequence ID" value="NVE94458.1"/>
    <property type="molecule type" value="Genomic_DNA"/>
</dbReference>
<dbReference type="SUPFAM" id="SSF47384">
    <property type="entry name" value="Homodimeric domain of signal transducing histidine kinase"/>
    <property type="match status" value="1"/>
</dbReference>
<dbReference type="EC" id="2.7.13.3" evidence="2"/>
<dbReference type="InterPro" id="IPR036097">
    <property type="entry name" value="HisK_dim/P_sf"/>
</dbReference>
<evidence type="ECO:0000259" key="4">
    <source>
        <dbReference type="SMART" id="SM00388"/>
    </source>
</evidence>
<evidence type="ECO:0000256" key="2">
    <source>
        <dbReference type="ARBA" id="ARBA00012438"/>
    </source>
</evidence>
<evidence type="ECO:0000256" key="1">
    <source>
        <dbReference type="ARBA" id="ARBA00000085"/>
    </source>
</evidence>
<feature type="region of interest" description="Disordered" evidence="3">
    <location>
        <begin position="197"/>
        <end position="227"/>
    </location>
</feature>
<dbReference type="SMART" id="SM00388">
    <property type="entry name" value="HisKA"/>
    <property type="match status" value="1"/>
</dbReference>